<dbReference type="PROSITE" id="PS51318">
    <property type="entry name" value="TAT"/>
    <property type="match status" value="1"/>
</dbReference>
<name>A0A1M5NZ33_STRHI</name>
<dbReference type="Gene3D" id="1.20.1440.30">
    <property type="entry name" value="Biosynthetic Protein domain"/>
    <property type="match status" value="1"/>
</dbReference>
<evidence type="ECO:0000313" key="3">
    <source>
        <dbReference type="Proteomes" id="UP000184501"/>
    </source>
</evidence>
<dbReference type="InterPro" id="IPR006311">
    <property type="entry name" value="TAT_signal"/>
</dbReference>
<dbReference type="OrthoDB" id="9810066at2"/>
<evidence type="ECO:0000313" key="2">
    <source>
        <dbReference type="EMBL" id="SHG94727.1"/>
    </source>
</evidence>
<dbReference type="Gene3D" id="3.30.1870.10">
    <property type="entry name" value="EreA-like, domain 2"/>
    <property type="match status" value="1"/>
</dbReference>
<keyword evidence="3" id="KW-1185">Reference proteome</keyword>
<sequence length="451" mass="50161">MRDRKHFRRRGVLAASVIAVGAVLAPAVAHAAPAGTADSAGVRRNPVHALVLAAHPLLSTEPGGNTADLRALGAMIGDAGVVGLGEATHGSHEFFAMKERVFRYLVEERGFTTFALELSWSAGVRIDDYLRTGRGDARQVAKEALANSPWDREEFVSLIQWMRGHNQRHPDRPVRFMGDDIGAPSVTDDFFGRVTDHVRQHNPEALPRLNELYTGLRPIDDAFAYLRKPLEERQRLAARAQQALELVSGLGNSGGDAWAWVEQHARFIAQTAQFLTIDVTNPASVTASERFRDEVMAQNVIWWQRRTGHKMLLSAHNGHVGYVSSQPQVYPRTQGSLLRDALGRSYRPIGFTFNRGSFLSKDASLNSDWKKFTVGPAERGMNEHTLDRVPHRNYYLDMRTAPASARAWLDIARPTRDFGSSYPAEPGTVALGRAFDVLIHLHEVREARPRT</sequence>
<organism evidence="2 3">
    <name type="scientific">Streptoalloteichus hindustanus</name>
    <dbReference type="NCBI Taxonomy" id="2017"/>
    <lineage>
        <taxon>Bacteria</taxon>
        <taxon>Bacillati</taxon>
        <taxon>Actinomycetota</taxon>
        <taxon>Actinomycetes</taxon>
        <taxon>Pseudonocardiales</taxon>
        <taxon>Pseudonocardiaceae</taxon>
        <taxon>Streptoalloteichus</taxon>
    </lineage>
</organism>
<dbReference type="CDD" id="cd14728">
    <property type="entry name" value="Ere-like"/>
    <property type="match status" value="1"/>
</dbReference>
<dbReference type="STRING" id="2017.SAMN05444320_11712"/>
<dbReference type="GO" id="GO:0046677">
    <property type="term" value="P:response to antibiotic"/>
    <property type="evidence" value="ECO:0007669"/>
    <property type="project" value="InterPro"/>
</dbReference>
<feature type="chain" id="PRO_5012770615" evidence="1">
    <location>
        <begin position="32"/>
        <end position="451"/>
    </location>
</feature>
<keyword evidence="1" id="KW-0732">Signal</keyword>
<protein>
    <submittedName>
        <fullName evidence="2">Erythromycin esterase</fullName>
    </submittedName>
</protein>
<dbReference type="Gene3D" id="3.40.1660.10">
    <property type="entry name" value="EreA-like (biosynthetic domain)"/>
    <property type="match status" value="1"/>
</dbReference>
<dbReference type="EMBL" id="FQVN01000017">
    <property type="protein sequence ID" value="SHG94727.1"/>
    <property type="molecule type" value="Genomic_DNA"/>
</dbReference>
<accession>A0A1M5NZ33</accession>
<dbReference type="PIRSF" id="PIRSF036794">
    <property type="entry name" value="UCP_erythr_ester"/>
    <property type="match status" value="1"/>
</dbReference>
<dbReference type="Pfam" id="PF05139">
    <property type="entry name" value="Erythro_esteras"/>
    <property type="match status" value="1"/>
</dbReference>
<dbReference type="InterPro" id="IPR014622">
    <property type="entry name" value="UCP036794_erythomycin"/>
</dbReference>
<dbReference type="PANTHER" id="PTHR31299">
    <property type="entry name" value="ESTERASE, PUTATIVE (AFU_ORTHOLOGUE AFUA_1G05850)-RELATED"/>
    <property type="match status" value="1"/>
</dbReference>
<proteinExistence type="predicted"/>
<dbReference type="InterPro" id="IPR007815">
    <property type="entry name" value="Emycin_Estase"/>
</dbReference>
<dbReference type="SUPFAM" id="SSF159501">
    <property type="entry name" value="EreA/ChaN-like"/>
    <property type="match status" value="1"/>
</dbReference>
<reference evidence="2 3" key="1">
    <citation type="submission" date="2016-11" db="EMBL/GenBank/DDBJ databases">
        <authorList>
            <person name="Jaros S."/>
            <person name="Januszkiewicz K."/>
            <person name="Wedrychowicz H."/>
        </authorList>
    </citation>
    <scope>NUCLEOTIDE SEQUENCE [LARGE SCALE GENOMIC DNA]</scope>
    <source>
        <strain evidence="2 3">DSM 44523</strain>
    </source>
</reference>
<dbReference type="PANTHER" id="PTHR31299:SF0">
    <property type="entry name" value="ESTERASE, PUTATIVE (AFU_ORTHOLOGUE AFUA_1G05850)-RELATED"/>
    <property type="match status" value="1"/>
</dbReference>
<gene>
    <name evidence="2" type="ORF">SAMN05444320_11712</name>
</gene>
<evidence type="ECO:0000256" key="1">
    <source>
        <dbReference type="SAM" id="SignalP"/>
    </source>
</evidence>
<feature type="signal peptide" evidence="1">
    <location>
        <begin position="1"/>
        <end position="31"/>
    </location>
</feature>
<dbReference type="InterPro" id="IPR052036">
    <property type="entry name" value="Hydrolase/PRTase-associated"/>
</dbReference>
<dbReference type="Proteomes" id="UP000184501">
    <property type="component" value="Unassembled WGS sequence"/>
</dbReference>
<dbReference type="AlphaFoldDB" id="A0A1M5NZ33"/>
<dbReference type="RefSeq" id="WP_073489764.1">
    <property type="nucleotide sequence ID" value="NZ_FQVN01000017.1"/>
</dbReference>